<comment type="caution">
    <text evidence="1">The sequence shown here is derived from an EMBL/GenBank/DDBJ whole genome shotgun (WGS) entry which is preliminary data.</text>
</comment>
<evidence type="ECO:0000313" key="2">
    <source>
        <dbReference type="Proteomes" id="UP001381693"/>
    </source>
</evidence>
<sequence>MDGRRFMIGGKSYRGAVSGSPVRRDTVEECFLAPEGCCFIHVGAPLALAPDRGISAAKKHTQIVGT</sequence>
<organism evidence="1 2">
    <name type="scientific">Halocaridina rubra</name>
    <name type="common">Hawaiian red shrimp</name>
    <dbReference type="NCBI Taxonomy" id="373956"/>
    <lineage>
        <taxon>Eukaryota</taxon>
        <taxon>Metazoa</taxon>
        <taxon>Ecdysozoa</taxon>
        <taxon>Arthropoda</taxon>
        <taxon>Crustacea</taxon>
        <taxon>Multicrustacea</taxon>
        <taxon>Malacostraca</taxon>
        <taxon>Eumalacostraca</taxon>
        <taxon>Eucarida</taxon>
        <taxon>Decapoda</taxon>
        <taxon>Pleocyemata</taxon>
        <taxon>Caridea</taxon>
        <taxon>Atyoidea</taxon>
        <taxon>Atyidae</taxon>
        <taxon>Halocaridina</taxon>
    </lineage>
</organism>
<dbReference type="EMBL" id="JAXCGZ010002457">
    <property type="protein sequence ID" value="KAK7083879.1"/>
    <property type="molecule type" value="Genomic_DNA"/>
</dbReference>
<gene>
    <name evidence="1" type="ORF">SK128_017095</name>
</gene>
<dbReference type="Proteomes" id="UP001381693">
    <property type="component" value="Unassembled WGS sequence"/>
</dbReference>
<reference evidence="1 2" key="1">
    <citation type="submission" date="2023-11" db="EMBL/GenBank/DDBJ databases">
        <title>Halocaridina rubra genome assembly.</title>
        <authorList>
            <person name="Smith C."/>
        </authorList>
    </citation>
    <scope>NUCLEOTIDE SEQUENCE [LARGE SCALE GENOMIC DNA]</scope>
    <source>
        <strain evidence="1">EP-1</strain>
        <tissue evidence="1">Whole</tissue>
    </source>
</reference>
<protein>
    <submittedName>
        <fullName evidence="1">Uncharacterized protein</fullName>
    </submittedName>
</protein>
<proteinExistence type="predicted"/>
<feature type="non-terminal residue" evidence="1">
    <location>
        <position position="66"/>
    </location>
</feature>
<keyword evidence="2" id="KW-1185">Reference proteome</keyword>
<accession>A0AAN8XQK8</accession>
<evidence type="ECO:0000313" key="1">
    <source>
        <dbReference type="EMBL" id="KAK7083879.1"/>
    </source>
</evidence>
<dbReference type="AlphaFoldDB" id="A0AAN8XQK8"/>
<name>A0AAN8XQK8_HALRR</name>